<dbReference type="SUPFAM" id="SSF51004">
    <property type="entry name" value="C-terminal (heme d1) domain of cytochrome cd1-nitrite reductase"/>
    <property type="match status" value="1"/>
</dbReference>
<evidence type="ECO:0000313" key="1">
    <source>
        <dbReference type="EMBL" id="TWU06015.1"/>
    </source>
</evidence>
<sequence>MPLPFSSTTNPGNPHDVNDDLEVTALDALEIVNSLKVRETHSSAFHMDVNRDNRVSALDALMVLNQLGKDRAVATLRLVTDTGSGAQSRLDRVTSQPALMGRIRGLGDSLLTFTIDSDQRQDESPVFVTNTGSFLLTEIQLENALGRPLDDGGYNVKLWTSQQESPLLSYSFTLDRTLPVLAIREAGATSDSRFRISVTDANFDFEHADQMLEVIAMESSGIVIDRIERHQHDADVYFRSLSETSSSLGSHPVRVTAEVVDRAGNRLQRDFETTVAVLPDRSSLLIANSGTPRLAAELSANAGQLIELPAFTSDAFASFTVVDQIGTTTRRVEPERIRVVSDLSNDRMATYIVPINATTGPLILEGLDTPYWLQIVPTVQSLSVNPDYFGSSNSSSVTVVGTGLHGNPQLAPNDSDIGRRLEDTSYAIANHVIPADQSSYTVRDWHGPFEADRWRYATLGGFSEVYEAGDRFVATAEFGASVEANVLSANPGQVISVHGDRLGSYPFFQLFDSPELDNQIATLAATNPTDDDSSASIELPVDVSGDVFIRRQGSRQATKISIVPLISRFTKTLPVSDYDDYSLHTFGVPDEGGQYRFFTPDTEATQPWLDLTLRDGQKDWSWPDWSTAGNGRVRFQIRSEVGISDPMILSVINLPDRSTDVDLTLRNRLAADANPDRVWVANGHRLEQYSVTDGSFIQDVTLQGIEHVDDVLGFEHFIYLDSTLHSQAKTFNSPTIGFLQASYHPLGQQVLYLFDAFSGQSRSSLTLEPEVELSSIAYDPSENLFYGIQERSQEIVVLSAVDGRLLSRRAFDFDFRGYRIYFNRQSAKIQVIRAAKVYDVDVPQSTVSYSSVIDGSASNDVAVLADGTPIGMAVSFEFLRTLRLPDADTFTGSLPRLDSVIATAERGVPTDASLPSANAGQRIVLKGRGFLPSTRVRFDGSHWVAGIPRSDGTEFLVVIPLDAESGQFWITDFETSDGASVQGEVQLVPTIDGIALVEQIFCCSPLVVVRSSGVTSSYRMSRLDSTGLISDDSLKVDSDGGTDLYPIAKWLGTFQVRVATVDGYHERLIDDQVPTVGRNADVRYSYLYNRLPGVEWSTELDADIASGEVVLATPGAGLEIISSANRSKIFEGSVVEFTGRFKTLPYERTETVSSSSTIVTVPPDMVSGTIKVVGASRPTELRFLPSLMAMYGDPRKPGSTILIGGKGLAEHARIEIDGIPAEKRLVQGDDQQYVHDIVAVTVPAGAQDGSVKVISDFPTDDSLIVSHSALTLGGIPVRPPVFIEPGHSLDDATLVELPEPDVVQQLTWVHDESSSDRFLAVEAKEQEGFLLTMQAPGSLAVTVYDASGHSLRTIQGTKVFRAPASGIYRFRVAVDSDKSGPILFELSRLKSTLYVPATARSLSSERTDDLGLNLPVINEGETLLVQPEAEHQFCHGDSLAPGDAGVDCSETGEATITVIGVESQLYGWTTRSISGEVPLQLLIAPVIESVHLGNGQLTVYGKRLSGGSTRLIIDGIEYDDLNTVDGSKGRWIRLPIERLVEPPRENVVVKTLTATAENSTGSIDGLRGEGVTFSLGDVVYPPLRGSLFPDGENASALSSIVRYDDGSFSHLRAWTDNPRHAQLWFLGDQSHSIWQLEPATQVTRISLGSRYGLHSLLIQGRDLLGWDQIRIGNGPALPMDSMRVDTSTNSGVDQITVIFENLAEIAGPIRLLAGSHEHVILRDSVEVTGNAFFGEIPDNAFPSANPGQWLSWNLLPDALITESEVFLNYETHADGDWQQVTLPITNRHVVIPVGARNAYVLAPAQEPIPIQIIDPFLTSPDYLGSYYAPESSVDMFVPVVHADADEESFRKTVDRGDIAISHLAIGPQNQVMAVERRKFEFDTYWLSGPEELPMRVDGFPTNGRFDFVRVPSKLGLQDVPPGQVVHLVNAPYKRVCVSSPGLHWNQASCGRALPDEVDAPLALDLHGNRLTLLTSHGVEVRDSIDATLLARFDAPGFTQLRRHPLTGHFWLLNDQGVFVELNPVSGGILSEHLSPITVRDFAFDDQGRFYVAIRNGFGVMDVPSLPANSSLMAILNVTTAPENGAVPLLRNDPWVDLSGEHFTSTTRFVIRFETTDGEFIEDVRTPSAISPDRARVHLPHSVDRVSDEFGILLLGDDATLKFRVAR</sequence>
<accession>A0A5C6B131</accession>
<protein>
    <recommendedName>
        <fullName evidence="3">IPT/TIG domain protein</fullName>
    </recommendedName>
</protein>
<dbReference type="InterPro" id="IPR002105">
    <property type="entry name" value="Dockerin_1_rpt"/>
</dbReference>
<organism evidence="1 2">
    <name type="scientific">Stieleria varia</name>
    <dbReference type="NCBI Taxonomy" id="2528005"/>
    <lineage>
        <taxon>Bacteria</taxon>
        <taxon>Pseudomonadati</taxon>
        <taxon>Planctomycetota</taxon>
        <taxon>Planctomycetia</taxon>
        <taxon>Pirellulales</taxon>
        <taxon>Pirellulaceae</taxon>
        <taxon>Stieleria</taxon>
    </lineage>
</organism>
<comment type="caution">
    <text evidence="1">The sequence shown here is derived from an EMBL/GenBank/DDBJ whole genome shotgun (WGS) entry which is preliminary data.</text>
</comment>
<evidence type="ECO:0008006" key="3">
    <source>
        <dbReference type="Google" id="ProtNLM"/>
    </source>
</evidence>
<dbReference type="RefSeq" id="WP_146519168.1">
    <property type="nucleotide sequence ID" value="NZ_CP151726.1"/>
</dbReference>
<dbReference type="Proteomes" id="UP000320176">
    <property type="component" value="Unassembled WGS sequence"/>
</dbReference>
<keyword evidence="2" id="KW-1185">Reference proteome</keyword>
<dbReference type="InterPro" id="IPR036439">
    <property type="entry name" value="Dockerin_dom_sf"/>
</dbReference>
<dbReference type="GO" id="GO:0000272">
    <property type="term" value="P:polysaccharide catabolic process"/>
    <property type="evidence" value="ECO:0007669"/>
    <property type="project" value="InterPro"/>
</dbReference>
<gene>
    <name evidence="1" type="ORF">Pla52n_17320</name>
</gene>
<name>A0A5C6B131_9BACT</name>
<dbReference type="EMBL" id="SJPN01000002">
    <property type="protein sequence ID" value="TWU06015.1"/>
    <property type="molecule type" value="Genomic_DNA"/>
</dbReference>
<evidence type="ECO:0000313" key="2">
    <source>
        <dbReference type="Proteomes" id="UP000320176"/>
    </source>
</evidence>
<reference evidence="1 2" key="1">
    <citation type="submission" date="2019-02" db="EMBL/GenBank/DDBJ databases">
        <title>Deep-cultivation of Planctomycetes and their phenomic and genomic characterization uncovers novel biology.</title>
        <authorList>
            <person name="Wiegand S."/>
            <person name="Jogler M."/>
            <person name="Boedeker C."/>
            <person name="Pinto D."/>
            <person name="Vollmers J."/>
            <person name="Rivas-Marin E."/>
            <person name="Kohn T."/>
            <person name="Peeters S.H."/>
            <person name="Heuer A."/>
            <person name="Rast P."/>
            <person name="Oberbeckmann S."/>
            <person name="Bunk B."/>
            <person name="Jeske O."/>
            <person name="Meyerdierks A."/>
            <person name="Storesund J.E."/>
            <person name="Kallscheuer N."/>
            <person name="Luecker S."/>
            <person name="Lage O.M."/>
            <person name="Pohl T."/>
            <person name="Merkel B.J."/>
            <person name="Hornburger P."/>
            <person name="Mueller R.-W."/>
            <person name="Bruemmer F."/>
            <person name="Labrenz M."/>
            <person name="Spormann A.M."/>
            <person name="Op Den Camp H."/>
            <person name="Overmann J."/>
            <person name="Amann R."/>
            <person name="Jetten M.S.M."/>
            <person name="Mascher T."/>
            <person name="Medema M.H."/>
            <person name="Devos D.P."/>
            <person name="Kaster A.-K."/>
            <person name="Ovreas L."/>
            <person name="Rohde M."/>
            <person name="Galperin M.Y."/>
            <person name="Jogler C."/>
        </authorList>
    </citation>
    <scope>NUCLEOTIDE SEQUENCE [LARGE SCALE GENOMIC DNA]</scope>
    <source>
        <strain evidence="1 2">Pla52n</strain>
    </source>
</reference>
<dbReference type="GO" id="GO:0004553">
    <property type="term" value="F:hydrolase activity, hydrolyzing O-glycosyl compounds"/>
    <property type="evidence" value="ECO:0007669"/>
    <property type="project" value="InterPro"/>
</dbReference>
<dbReference type="InterPro" id="IPR011048">
    <property type="entry name" value="Haem_d1_sf"/>
</dbReference>
<proteinExistence type="predicted"/>
<dbReference type="Pfam" id="PF00404">
    <property type="entry name" value="Dockerin_1"/>
    <property type="match status" value="1"/>
</dbReference>
<dbReference type="SUPFAM" id="SSF63446">
    <property type="entry name" value="Type I dockerin domain"/>
    <property type="match status" value="1"/>
</dbReference>